<dbReference type="InterPro" id="IPR023214">
    <property type="entry name" value="HAD_sf"/>
</dbReference>
<dbReference type="Gene3D" id="1.20.1440.100">
    <property type="entry name" value="SG protein - dephosphorylation function"/>
    <property type="match status" value="1"/>
</dbReference>
<protein>
    <recommendedName>
        <fullName evidence="4">1-acyl-sn-glycerol-3-phosphate acyltransferase</fullName>
        <ecNumber evidence="4">2.3.1.51</ecNumber>
    </recommendedName>
</protein>
<dbReference type="STRING" id="444597.BST26_12785"/>
<keyword evidence="4" id="KW-0444">Lipid biosynthesis</keyword>
<proteinExistence type="inferred from homology"/>
<evidence type="ECO:0000313" key="7">
    <source>
        <dbReference type="Proteomes" id="UP000192801"/>
    </source>
</evidence>
<dbReference type="GO" id="GO:0003841">
    <property type="term" value="F:1-acylglycerol-3-phosphate O-acyltransferase activity"/>
    <property type="evidence" value="ECO:0007669"/>
    <property type="project" value="UniProtKB-UniRule"/>
</dbReference>
<dbReference type="SUPFAM" id="SSF56784">
    <property type="entry name" value="HAD-like"/>
    <property type="match status" value="1"/>
</dbReference>
<dbReference type="Pfam" id="PF12710">
    <property type="entry name" value="HAD"/>
    <property type="match status" value="1"/>
</dbReference>
<keyword evidence="4" id="KW-1208">Phospholipid metabolism</keyword>
<reference evidence="6 7" key="1">
    <citation type="submission" date="2016-12" db="EMBL/GenBank/DDBJ databases">
        <title>The new phylogeny of genus Mycobacterium.</title>
        <authorList>
            <person name="Tortoli E."/>
            <person name="Trovato A."/>
            <person name="Cirillo D.M."/>
        </authorList>
    </citation>
    <scope>NUCLEOTIDE SEQUENCE [LARGE SCALE GENOMIC DNA]</scope>
    <source>
        <strain evidence="6 7">DSM 45130</strain>
    </source>
</reference>
<dbReference type="Proteomes" id="UP000192801">
    <property type="component" value="Unassembled WGS sequence"/>
</dbReference>
<dbReference type="InterPro" id="IPR006385">
    <property type="entry name" value="HAD_hydro_SerB1"/>
</dbReference>
<dbReference type="EC" id="2.3.1.51" evidence="4"/>
<dbReference type="NCBIfam" id="TIGR00530">
    <property type="entry name" value="AGP_acyltrn"/>
    <property type="match status" value="1"/>
</dbReference>
<feature type="region of interest" description="Disordered" evidence="5">
    <location>
        <begin position="501"/>
        <end position="562"/>
    </location>
</feature>
<comment type="catalytic activity">
    <reaction evidence="4">
        <text>a 1-acyl-sn-glycero-3-phosphate + an acyl-CoA = a 1,2-diacyl-sn-glycero-3-phosphate + CoA</text>
        <dbReference type="Rhea" id="RHEA:19709"/>
        <dbReference type="ChEBI" id="CHEBI:57287"/>
        <dbReference type="ChEBI" id="CHEBI:57970"/>
        <dbReference type="ChEBI" id="CHEBI:58342"/>
        <dbReference type="ChEBI" id="CHEBI:58608"/>
        <dbReference type="EC" id="2.3.1.51"/>
    </reaction>
</comment>
<comment type="similarity">
    <text evidence="1 4">Belongs to the 1-acyl-sn-glycerol-3-phosphate acyltransferase family.</text>
</comment>
<dbReference type="InterPro" id="IPR002123">
    <property type="entry name" value="Plipid/glycerol_acylTrfase"/>
</dbReference>
<evidence type="ECO:0000313" key="6">
    <source>
        <dbReference type="EMBL" id="ORA69741.1"/>
    </source>
</evidence>
<gene>
    <name evidence="6" type="ORF">BST26_12785</name>
</gene>
<evidence type="ECO:0000256" key="2">
    <source>
        <dbReference type="ARBA" id="ARBA00022679"/>
    </source>
</evidence>
<dbReference type="CDD" id="cd02612">
    <property type="entry name" value="HAD_PGPPase"/>
    <property type="match status" value="1"/>
</dbReference>
<evidence type="ECO:0000256" key="1">
    <source>
        <dbReference type="ARBA" id="ARBA00008655"/>
    </source>
</evidence>
<keyword evidence="7" id="KW-1185">Reference proteome</keyword>
<keyword evidence="4" id="KW-0594">Phospholipid biosynthesis</keyword>
<dbReference type="Pfam" id="PF01553">
    <property type="entry name" value="Acyltransferase"/>
    <property type="match status" value="1"/>
</dbReference>
<dbReference type="CDD" id="cd07989">
    <property type="entry name" value="LPLAT_AGPAT-like"/>
    <property type="match status" value="1"/>
</dbReference>
<keyword evidence="2 4" id="KW-0808">Transferase</keyword>
<keyword evidence="3 4" id="KW-0012">Acyltransferase</keyword>
<sequence length="562" mass="60292">MTGSKDMRLPGSVAEIQASPAGPHIGAFFDLDGTLVAGFTGVILTQEQFLSRQLGIGDLIGMIEGGISHKLGRLEFEGLIRKASQAMRGRSLIDLDEVGERLFHQRIRNRVYPEMRELVRAHLERGHTVCLSSSALTIQVEPVARYLSIPNTLTNIFEVDDDGVLTGEVAKPILWGPGKANAVQKFAAEHGIDLKDSYFYADGDEDVALMYLVGNPRPTNPEPKMEALAKQRGWPVLKFNSRSGSGISGLVRNIAGISTMGPVAAGAVGWGLLNRNRRRGVNLFTRTFFPLWLSINGVNLNVIGRDNLKKQQPAVYIFNHRNNFDPIITASLIGDNVTGVGKKELADDPLLGPVGKLLDGVFIDREDTASAVASLQQVEEAIAKGLSILMAPEGTRLDTTEVGPFKKGPFRLAMSAGVPVVPVVIRNADAIAARDSSTMNPGTVDIVVFPPVSVADWTHDDLAEHIDGIRRLYLDTLKDWPDGELPDIAPYLGVDAAAPAKKAPAKKAPAKKAPAKKAPAKKAVAKKSPAKKAPVKKVPAKKAAPPSGPTAVEQAPESDTRS</sequence>
<dbReference type="PANTHER" id="PTHR10434:SF66">
    <property type="entry name" value="PHOSPHOLIPID_GLYCEROL ACYLTRANSFERASE DOMAIN-CONTAINING PROTEIN"/>
    <property type="match status" value="1"/>
</dbReference>
<dbReference type="NCBIfam" id="TIGR01488">
    <property type="entry name" value="HAD-SF-IB"/>
    <property type="match status" value="1"/>
</dbReference>
<comment type="caution">
    <text evidence="6">The sequence shown here is derived from an EMBL/GenBank/DDBJ whole genome shotgun (WGS) entry which is preliminary data.</text>
</comment>
<dbReference type="InterPro" id="IPR004552">
    <property type="entry name" value="AGP_acyltrans"/>
</dbReference>
<comment type="domain">
    <text evidence="4">The HXXXXD motif is essential for acyltransferase activity and may constitute the binding site for the phosphate moiety of the glycerol-3-phosphate.</text>
</comment>
<dbReference type="RefSeq" id="WP_163787910.1">
    <property type="nucleotide sequence ID" value="NZ_AP022618.1"/>
</dbReference>
<evidence type="ECO:0000256" key="4">
    <source>
        <dbReference type="RuleBase" id="RU361267"/>
    </source>
</evidence>
<dbReference type="EMBL" id="MVHS01000029">
    <property type="protein sequence ID" value="ORA69741.1"/>
    <property type="molecule type" value="Genomic_DNA"/>
</dbReference>
<dbReference type="AlphaFoldDB" id="A0A1X0DBI4"/>
<dbReference type="SUPFAM" id="SSF69593">
    <property type="entry name" value="Glycerol-3-phosphate (1)-acyltransferase"/>
    <property type="match status" value="1"/>
</dbReference>
<name>A0A1X0DBI4_9MYCO</name>
<dbReference type="NCBIfam" id="TIGR01490">
    <property type="entry name" value="HAD-SF-IB-hyp1"/>
    <property type="match status" value="1"/>
</dbReference>
<dbReference type="GO" id="GO:0006654">
    <property type="term" value="P:phosphatidic acid biosynthetic process"/>
    <property type="evidence" value="ECO:0007669"/>
    <property type="project" value="TreeGrafter"/>
</dbReference>
<evidence type="ECO:0000256" key="5">
    <source>
        <dbReference type="SAM" id="MobiDB-lite"/>
    </source>
</evidence>
<dbReference type="SMART" id="SM00563">
    <property type="entry name" value="PlsC"/>
    <property type="match status" value="1"/>
</dbReference>
<keyword evidence="4" id="KW-0443">Lipid metabolism</keyword>
<feature type="compositionally biased region" description="Basic residues" evidence="5">
    <location>
        <begin position="503"/>
        <end position="540"/>
    </location>
</feature>
<dbReference type="GO" id="GO:0016020">
    <property type="term" value="C:membrane"/>
    <property type="evidence" value="ECO:0007669"/>
    <property type="project" value="InterPro"/>
</dbReference>
<dbReference type="PANTHER" id="PTHR10434">
    <property type="entry name" value="1-ACYL-SN-GLYCEROL-3-PHOSPHATE ACYLTRANSFERASE"/>
    <property type="match status" value="1"/>
</dbReference>
<organism evidence="6 7">
    <name type="scientific">Mycolicibacterium insubricum</name>
    <dbReference type="NCBI Taxonomy" id="444597"/>
    <lineage>
        <taxon>Bacteria</taxon>
        <taxon>Bacillati</taxon>
        <taxon>Actinomycetota</taxon>
        <taxon>Actinomycetes</taxon>
        <taxon>Mycobacteriales</taxon>
        <taxon>Mycobacteriaceae</taxon>
        <taxon>Mycolicibacterium</taxon>
    </lineage>
</organism>
<accession>A0A1X0DBI4</accession>
<evidence type="ECO:0000256" key="3">
    <source>
        <dbReference type="ARBA" id="ARBA00023315"/>
    </source>
</evidence>
<dbReference type="Gene3D" id="3.40.50.1000">
    <property type="entry name" value="HAD superfamily/HAD-like"/>
    <property type="match status" value="1"/>
</dbReference>
<dbReference type="InterPro" id="IPR036412">
    <property type="entry name" value="HAD-like_sf"/>
</dbReference>